<accession>A0A1I4UWK7</accession>
<evidence type="ECO:0000313" key="3">
    <source>
        <dbReference type="EMBL" id="SFM93331.1"/>
    </source>
</evidence>
<dbReference type="PANTHER" id="PTHR46797">
    <property type="entry name" value="HTH-TYPE TRANSCRIPTIONAL REGULATOR"/>
    <property type="match status" value="1"/>
</dbReference>
<dbReference type="GO" id="GO:0003677">
    <property type="term" value="F:DNA binding"/>
    <property type="evidence" value="ECO:0007669"/>
    <property type="project" value="UniProtKB-KW"/>
</dbReference>
<reference evidence="3 4" key="1">
    <citation type="submission" date="2016-10" db="EMBL/GenBank/DDBJ databases">
        <authorList>
            <person name="de Groot N.N."/>
        </authorList>
    </citation>
    <scope>NUCLEOTIDE SEQUENCE [LARGE SCALE GENOMIC DNA]</scope>
    <source>
        <strain evidence="3 4">DSM 9990</strain>
    </source>
</reference>
<dbReference type="GO" id="GO:0005829">
    <property type="term" value="C:cytosol"/>
    <property type="evidence" value="ECO:0007669"/>
    <property type="project" value="TreeGrafter"/>
</dbReference>
<dbReference type="PANTHER" id="PTHR46797:SF11">
    <property type="entry name" value="HTH-TYPE TRANSCRIPTIONAL REGULATOR PUUR"/>
    <property type="match status" value="1"/>
</dbReference>
<dbReference type="InterPro" id="IPR011051">
    <property type="entry name" value="RmlC_Cupin_sf"/>
</dbReference>
<dbReference type="Pfam" id="PF07883">
    <property type="entry name" value="Cupin_2"/>
    <property type="match status" value="1"/>
</dbReference>
<evidence type="ECO:0000259" key="2">
    <source>
        <dbReference type="PROSITE" id="PS50943"/>
    </source>
</evidence>
<dbReference type="SUPFAM" id="SSF47413">
    <property type="entry name" value="lambda repressor-like DNA-binding domains"/>
    <property type="match status" value="1"/>
</dbReference>
<dbReference type="STRING" id="39841.SAMN05660836_02010"/>
<dbReference type="SUPFAM" id="SSF51182">
    <property type="entry name" value="RmlC-like cupins"/>
    <property type="match status" value="1"/>
</dbReference>
<gene>
    <name evidence="3" type="ORF">SAMN05660836_02010</name>
</gene>
<dbReference type="InterPro" id="IPR014710">
    <property type="entry name" value="RmlC-like_jellyroll"/>
</dbReference>
<dbReference type="RefSeq" id="WP_245735346.1">
    <property type="nucleotide sequence ID" value="NZ_FOUU01000007.1"/>
</dbReference>
<dbReference type="Pfam" id="PF01381">
    <property type="entry name" value="HTH_3"/>
    <property type="match status" value="1"/>
</dbReference>
<dbReference type="Gene3D" id="1.10.260.40">
    <property type="entry name" value="lambda repressor-like DNA-binding domains"/>
    <property type="match status" value="1"/>
</dbReference>
<proteinExistence type="predicted"/>
<organism evidence="3 4">
    <name type="scientific">Thermodesulforhabdus norvegica</name>
    <dbReference type="NCBI Taxonomy" id="39841"/>
    <lineage>
        <taxon>Bacteria</taxon>
        <taxon>Pseudomonadati</taxon>
        <taxon>Thermodesulfobacteriota</taxon>
        <taxon>Syntrophobacteria</taxon>
        <taxon>Syntrophobacterales</taxon>
        <taxon>Thermodesulforhabdaceae</taxon>
        <taxon>Thermodesulforhabdus</taxon>
    </lineage>
</organism>
<name>A0A1I4UWK7_9BACT</name>
<keyword evidence="4" id="KW-1185">Reference proteome</keyword>
<sequence>MEAGLKIGEKLKRLRMESGLTQEELANRAYLTKGFISQLERDLTSPSISTLKAILDVLGVGLAEFFSDVRDTSTIGYARRRVLSTASTDECSVFYLLPRATGRLMDPVLVRLAPGVKTPEETAHPGEEFGFVLKGRIVLWLDRQNYRLKNGDCFYFKSSTRHWVENVGQSEAELLWVVSPTRFEW</sequence>
<dbReference type="InterPro" id="IPR010982">
    <property type="entry name" value="Lambda_DNA-bd_dom_sf"/>
</dbReference>
<dbReference type="SMART" id="SM00530">
    <property type="entry name" value="HTH_XRE"/>
    <property type="match status" value="1"/>
</dbReference>
<dbReference type="InterPro" id="IPR050807">
    <property type="entry name" value="TransReg_Diox_bact_type"/>
</dbReference>
<feature type="domain" description="HTH cro/C1-type" evidence="2">
    <location>
        <begin position="11"/>
        <end position="65"/>
    </location>
</feature>
<dbReference type="EMBL" id="FOUU01000007">
    <property type="protein sequence ID" value="SFM93331.1"/>
    <property type="molecule type" value="Genomic_DNA"/>
</dbReference>
<dbReference type="GO" id="GO:0003700">
    <property type="term" value="F:DNA-binding transcription factor activity"/>
    <property type="evidence" value="ECO:0007669"/>
    <property type="project" value="TreeGrafter"/>
</dbReference>
<dbReference type="PROSITE" id="PS50943">
    <property type="entry name" value="HTH_CROC1"/>
    <property type="match status" value="1"/>
</dbReference>
<dbReference type="Gene3D" id="2.60.120.10">
    <property type="entry name" value="Jelly Rolls"/>
    <property type="match status" value="1"/>
</dbReference>
<dbReference type="Proteomes" id="UP000199611">
    <property type="component" value="Unassembled WGS sequence"/>
</dbReference>
<evidence type="ECO:0000256" key="1">
    <source>
        <dbReference type="ARBA" id="ARBA00023125"/>
    </source>
</evidence>
<evidence type="ECO:0000313" key="4">
    <source>
        <dbReference type="Proteomes" id="UP000199611"/>
    </source>
</evidence>
<keyword evidence="1" id="KW-0238">DNA-binding</keyword>
<dbReference type="CDD" id="cd00093">
    <property type="entry name" value="HTH_XRE"/>
    <property type="match status" value="1"/>
</dbReference>
<dbReference type="InterPro" id="IPR001387">
    <property type="entry name" value="Cro/C1-type_HTH"/>
</dbReference>
<dbReference type="CDD" id="cd02209">
    <property type="entry name" value="cupin_XRE_C"/>
    <property type="match status" value="1"/>
</dbReference>
<dbReference type="InterPro" id="IPR013096">
    <property type="entry name" value="Cupin_2"/>
</dbReference>
<dbReference type="AlphaFoldDB" id="A0A1I4UWK7"/>
<protein>
    <submittedName>
        <fullName evidence="3">Transcriptional regulator, XRE family with cupin sensor</fullName>
    </submittedName>
</protein>